<dbReference type="Pfam" id="PF25373">
    <property type="entry name" value="SBNO"/>
    <property type="match status" value="1"/>
</dbReference>
<feature type="domain" description="SBNO alpha/beta" evidence="5">
    <location>
        <begin position="1408"/>
        <end position="1489"/>
    </location>
</feature>
<dbReference type="PANTHER" id="PTHR12706">
    <property type="entry name" value="STRAWBERRY NOTCH-RELATED"/>
    <property type="match status" value="1"/>
</dbReference>
<feature type="compositionally biased region" description="Low complexity" evidence="2">
    <location>
        <begin position="884"/>
        <end position="896"/>
    </location>
</feature>
<feature type="compositionally biased region" description="Low complexity" evidence="2">
    <location>
        <begin position="648"/>
        <end position="657"/>
    </location>
</feature>
<feature type="compositionally biased region" description="Low complexity" evidence="2">
    <location>
        <begin position="675"/>
        <end position="686"/>
    </location>
</feature>
<feature type="compositionally biased region" description="Low complexity" evidence="2">
    <location>
        <begin position="693"/>
        <end position="711"/>
    </location>
</feature>
<evidence type="ECO:0000313" key="7">
    <source>
        <dbReference type="Proteomes" id="UP001485043"/>
    </source>
</evidence>
<feature type="region of interest" description="Disordered" evidence="2">
    <location>
        <begin position="626"/>
        <end position="898"/>
    </location>
</feature>
<name>A0AAW1STS6_9CHLO</name>
<reference evidence="6 7" key="1">
    <citation type="journal article" date="2024" name="Nat. Commun.">
        <title>Phylogenomics reveals the evolutionary origins of lichenization in chlorophyte algae.</title>
        <authorList>
            <person name="Puginier C."/>
            <person name="Libourel C."/>
            <person name="Otte J."/>
            <person name="Skaloud P."/>
            <person name="Haon M."/>
            <person name="Grisel S."/>
            <person name="Petersen M."/>
            <person name="Berrin J.G."/>
            <person name="Delaux P.M."/>
            <person name="Dal Grande F."/>
            <person name="Keller J."/>
        </authorList>
    </citation>
    <scope>NUCLEOTIDE SEQUENCE [LARGE SCALE GENOMIC DNA]</scope>
    <source>
        <strain evidence="6 7">SAG 2523</strain>
    </source>
</reference>
<feature type="region of interest" description="Disordered" evidence="2">
    <location>
        <begin position="131"/>
        <end position="164"/>
    </location>
</feature>
<evidence type="ECO:0000259" key="3">
    <source>
        <dbReference type="Pfam" id="PF13871"/>
    </source>
</evidence>
<feature type="region of interest" description="Disordered" evidence="2">
    <location>
        <begin position="515"/>
        <end position="535"/>
    </location>
</feature>
<keyword evidence="7" id="KW-1185">Reference proteome</keyword>
<comment type="similarity">
    <text evidence="1">Belongs to the SBNO family.</text>
</comment>
<dbReference type="GO" id="GO:0042393">
    <property type="term" value="F:histone binding"/>
    <property type="evidence" value="ECO:0007669"/>
    <property type="project" value="TreeGrafter"/>
</dbReference>
<dbReference type="GO" id="GO:0005634">
    <property type="term" value="C:nucleus"/>
    <property type="evidence" value="ECO:0007669"/>
    <property type="project" value="TreeGrafter"/>
</dbReference>
<feature type="compositionally biased region" description="Polar residues" evidence="2">
    <location>
        <begin position="731"/>
        <end position="747"/>
    </location>
</feature>
<feature type="domain" description="Strawberry notch helicase C" evidence="3">
    <location>
        <begin position="991"/>
        <end position="1302"/>
    </location>
</feature>
<evidence type="ECO:0000313" key="6">
    <source>
        <dbReference type="EMBL" id="KAK9858843.1"/>
    </source>
</evidence>
<gene>
    <name evidence="6" type="ORF">WJX84_004760</name>
</gene>
<feature type="compositionally biased region" description="Basic and acidic residues" evidence="2">
    <location>
        <begin position="73"/>
        <end position="83"/>
    </location>
</feature>
<dbReference type="InterPro" id="IPR027417">
    <property type="entry name" value="P-loop_NTPase"/>
</dbReference>
<evidence type="ECO:0000259" key="5">
    <source>
        <dbReference type="Pfam" id="PF25373"/>
    </source>
</evidence>
<dbReference type="Pfam" id="PF13871">
    <property type="entry name" value="Helicase_C_4"/>
    <property type="match status" value="1"/>
</dbReference>
<evidence type="ECO:0000256" key="2">
    <source>
        <dbReference type="SAM" id="MobiDB-lite"/>
    </source>
</evidence>
<dbReference type="PANTHER" id="PTHR12706:SF13">
    <property type="entry name" value="PROTEIN FORGETTER 1"/>
    <property type="match status" value="1"/>
</dbReference>
<dbReference type="Gene3D" id="3.40.50.300">
    <property type="entry name" value="P-loop containing nucleotide triphosphate hydrolases"/>
    <property type="match status" value="1"/>
</dbReference>
<feature type="compositionally biased region" description="Basic and acidic residues" evidence="2">
    <location>
        <begin position="133"/>
        <end position="143"/>
    </location>
</feature>
<organism evidence="6 7">
    <name type="scientific">Apatococcus fuscideae</name>
    <dbReference type="NCBI Taxonomy" id="2026836"/>
    <lineage>
        <taxon>Eukaryota</taxon>
        <taxon>Viridiplantae</taxon>
        <taxon>Chlorophyta</taxon>
        <taxon>core chlorophytes</taxon>
        <taxon>Trebouxiophyceae</taxon>
        <taxon>Chlorellales</taxon>
        <taxon>Chlorellaceae</taxon>
        <taxon>Apatococcus</taxon>
    </lineage>
</organism>
<feature type="region of interest" description="Disordered" evidence="2">
    <location>
        <begin position="930"/>
        <end position="973"/>
    </location>
</feature>
<dbReference type="EMBL" id="JALJOV010000906">
    <property type="protein sequence ID" value="KAK9858843.1"/>
    <property type="molecule type" value="Genomic_DNA"/>
</dbReference>
<comment type="caution">
    <text evidence="6">The sequence shown here is derived from an EMBL/GenBank/DDBJ whole genome shotgun (WGS) entry which is preliminary data.</text>
</comment>
<feature type="region of interest" description="Disordered" evidence="2">
    <location>
        <begin position="66"/>
        <end position="119"/>
    </location>
</feature>
<feature type="compositionally biased region" description="Polar residues" evidence="2">
    <location>
        <begin position="1402"/>
        <end position="1413"/>
    </location>
</feature>
<dbReference type="GO" id="GO:0006355">
    <property type="term" value="P:regulation of DNA-templated transcription"/>
    <property type="evidence" value="ECO:0007669"/>
    <property type="project" value="InterPro"/>
</dbReference>
<protein>
    <submittedName>
        <fullName evidence="6">Uncharacterized protein</fullName>
    </submittedName>
</protein>
<dbReference type="Pfam" id="PF13872">
    <property type="entry name" value="AAA_34"/>
    <property type="match status" value="1"/>
</dbReference>
<dbReference type="Proteomes" id="UP001485043">
    <property type="component" value="Unassembled WGS sequence"/>
</dbReference>
<sequence>MATNNSLSLTCGTCQNVICVPAELVVQLMKAKRFSCPHCRILQRLEGHTDEAQGVLRTAGLQTITTGAPASRLDSHASLRHQSEQLSSPPQPRLIVRQASSSWRDPHSAGGADPTRASWASTDQLRALYGQKRSKDASARYRADTAPSAARHVPDPDVMEEEEEEPAPLTAASLHFEEYKPAKLKIGCPHPDPVVESNSLMSVDPPELPYQDCHHLQEQGEEQLLSGLQLESIFYACQRHDQILADGNRAGFMVGDGAGVGKGRTIAGLILENVRCGRPKHIWLSTAADLRIDARRDLDDIKASHVELHALNRQPYCRLDSPEANVKSGVVFSTYASLISSSDKGLSRLQQLVDWFGPDYDGLIVFDECHKAKNLVPDSGGKPSKIGEKVLELQTLLPQARIVYASATGASEARNLGYMTRLGLWGEGVPAFPDFAAFLDAMDSKGVAAFELVAMDMKARGMYVCRTLSYLGATFDVRDCPLSPAMESQYKAAALLWTQLRSEFLYALGVSGKAESQPQADGEAPDADGRSKRSRQARTLGSRIWRAFWAAHQRFFRHMCMAAKVPALVEISKQALQDGQCVVIGLQTTGEARTAELVSEQGTELDDFVSGPKELMLKLVEDMYPLPGQAEPREPPEKKPRRGRGAKRAAAASEAGGDSSHAPRKRGPRGKGKATKAAAHAKADPAFDPSEEAPTAADPGDATATARAPSSRAKRRRTSPEVPLGDPPPSVSATANGAPSANGNSPSPAKEGKAPGGLASPLIVKLKMPASVGKPGARASRRSHRRRTSNVAPLEDGPAREDGPQTSTMASPIDPQDCASSSGSETDPNGECWQPHKKSRRSTGGASRHRVSLDVSDKGPASNGARGSHPAPQDSESLRPALEGASPGPASPASPADVVELGDSDAELGIDEDTDLVFLGETSTTLAAAREAEHPGQSGRPGMTAQGLPDDEPTLVDAQPGLTQSQQNRREALKRRKMVTDAIICMDLPSNPLDMLIDQLGGVDQVAEMTGRKARLVRMEEGQNRVKYEARNASGLTTSSTMELINVHERKLFLSGQKLVAVISEAASAGISLHADRRAENQRRRVHLTLELPWSADKAIQQFGRSHRANQTSAPLYRMLFTPLGGEKRFASAVARRLETLGALTQGDRRTNYNLHDFNYDSKTGQQALRLVYRAIMESDNDLRVIPPACLPSRARNRDRALPVQLFYARARGLLLGVGIIKPAEDLLPSHLAKVMSRPQGVSPQCGKIPESERGDISRFLNRLLGIEPDWQKNLFEFYQAMLEAHIAQLRREQKYDDGIVDVKGSEILIQGQPQVVRRDPSTSAATLLYHCSINRGLTFSDACALLHSLAASSPPAAAVPTVLPSANGAGQVVATAGADSAALPGNPSDPSAPHAFPNGAAQASSTPGAESSNGFYVNLTRTGRPGQQIMLALADTAPAGSVSWRYWMHRPASGRTSVPMPISDLQAKFVQVSEDDAQALWEKTYEEAGRTEGRIGANFGLNMRLRRIALLAGLVLPVWQVVEGALSLQTRTADRRLKVLRLQTTGEDAKRLVGISIPEAALEQIITELELQNGGSLPDSGSRQEPIDLL</sequence>
<feature type="compositionally biased region" description="Basic residues" evidence="2">
    <location>
        <begin position="779"/>
        <end position="788"/>
    </location>
</feature>
<dbReference type="SUPFAM" id="SSF52540">
    <property type="entry name" value="P-loop containing nucleoside triphosphate hydrolases"/>
    <property type="match status" value="1"/>
</dbReference>
<feature type="compositionally biased region" description="Polar residues" evidence="2">
    <location>
        <begin position="818"/>
        <end position="827"/>
    </location>
</feature>
<evidence type="ECO:0000259" key="4">
    <source>
        <dbReference type="Pfam" id="PF13872"/>
    </source>
</evidence>
<dbReference type="InterPro" id="IPR057332">
    <property type="entry name" value="SBNO_a/b_dom"/>
</dbReference>
<feature type="domain" description="Strawberry notch AAA" evidence="4">
    <location>
        <begin position="189"/>
        <end position="491"/>
    </location>
</feature>
<proteinExistence type="inferred from homology"/>
<accession>A0AAW1STS6</accession>
<dbReference type="InterPro" id="IPR026937">
    <property type="entry name" value="SBNO_Helicase_C_dom"/>
</dbReference>
<evidence type="ECO:0000256" key="1">
    <source>
        <dbReference type="ARBA" id="ARBA00006992"/>
    </source>
</evidence>
<dbReference type="InterPro" id="IPR026741">
    <property type="entry name" value="SNO"/>
</dbReference>
<feature type="region of interest" description="Disordered" evidence="2">
    <location>
        <begin position="1381"/>
        <end position="1413"/>
    </location>
</feature>
<dbReference type="InterPro" id="IPR039187">
    <property type="entry name" value="SNO_AAA"/>
</dbReference>
<feature type="compositionally biased region" description="Basic residues" evidence="2">
    <location>
        <begin position="662"/>
        <end position="674"/>
    </location>
</feature>
<dbReference type="GO" id="GO:0031490">
    <property type="term" value="F:chromatin DNA binding"/>
    <property type="evidence" value="ECO:0007669"/>
    <property type="project" value="TreeGrafter"/>
</dbReference>